<accession>A0A6P4AI89</accession>
<organism evidence="4 5">
    <name type="scientific">Ziziphus jujuba</name>
    <name type="common">Chinese jujube</name>
    <name type="synonym">Ziziphus sativa</name>
    <dbReference type="NCBI Taxonomy" id="326968"/>
    <lineage>
        <taxon>Eukaryota</taxon>
        <taxon>Viridiplantae</taxon>
        <taxon>Streptophyta</taxon>
        <taxon>Embryophyta</taxon>
        <taxon>Tracheophyta</taxon>
        <taxon>Spermatophyta</taxon>
        <taxon>Magnoliopsida</taxon>
        <taxon>eudicotyledons</taxon>
        <taxon>Gunneridae</taxon>
        <taxon>Pentapetalae</taxon>
        <taxon>rosids</taxon>
        <taxon>fabids</taxon>
        <taxon>Rosales</taxon>
        <taxon>Rhamnaceae</taxon>
        <taxon>Paliureae</taxon>
        <taxon>Ziziphus</taxon>
    </lineage>
</organism>
<keyword evidence="4" id="KW-1185">Reference proteome</keyword>
<reference evidence="5" key="1">
    <citation type="submission" date="2025-08" db="UniProtKB">
        <authorList>
            <consortium name="RefSeq"/>
        </authorList>
    </citation>
    <scope>IDENTIFICATION</scope>
    <source>
        <tissue evidence="5">Seedling</tissue>
    </source>
</reference>
<evidence type="ECO:0000256" key="1">
    <source>
        <dbReference type="ARBA" id="ARBA00009861"/>
    </source>
</evidence>
<comment type="similarity">
    <text evidence="1">Belongs to the plant acyltransferase family.</text>
</comment>
<dbReference type="Pfam" id="PF02458">
    <property type="entry name" value="Transferase"/>
    <property type="match status" value="1"/>
</dbReference>
<evidence type="ECO:0000313" key="4">
    <source>
        <dbReference type="Proteomes" id="UP001652623"/>
    </source>
</evidence>
<protein>
    <submittedName>
        <fullName evidence="5">Stemmadenine O-acetyltransferase</fullName>
    </submittedName>
</protein>
<dbReference type="AlphaFoldDB" id="A0A6P4AI89"/>
<evidence type="ECO:0000256" key="2">
    <source>
        <dbReference type="ARBA" id="ARBA00022679"/>
    </source>
</evidence>
<dbReference type="GeneID" id="107428484"/>
<proteinExistence type="inferred from homology"/>
<dbReference type="InterPro" id="IPR023213">
    <property type="entry name" value="CAT-like_dom_sf"/>
</dbReference>
<keyword evidence="2" id="KW-0808">Transferase</keyword>
<dbReference type="RefSeq" id="XP_015894507.3">
    <property type="nucleotide sequence ID" value="XM_016039021.4"/>
</dbReference>
<dbReference type="Gene3D" id="3.30.559.10">
    <property type="entry name" value="Chloramphenicol acetyltransferase-like domain"/>
    <property type="match status" value="2"/>
</dbReference>
<dbReference type="InParanoid" id="A0A6P4AI89"/>
<dbReference type="PANTHER" id="PTHR31623:SF46">
    <property type="entry name" value="VINORINE SYNTHASE-LIKE"/>
    <property type="match status" value="1"/>
</dbReference>
<name>A0A6P4AI89_ZIZJJ</name>
<gene>
    <name evidence="5" type="primary">LOC107428484</name>
</gene>
<dbReference type="KEGG" id="zju:107428484"/>
<evidence type="ECO:0000313" key="5">
    <source>
        <dbReference type="RefSeq" id="XP_015894507.3"/>
    </source>
</evidence>
<evidence type="ECO:0000256" key="3">
    <source>
        <dbReference type="ARBA" id="ARBA00023315"/>
    </source>
</evidence>
<keyword evidence="3" id="KW-0012">Acyltransferase</keyword>
<dbReference type="GO" id="GO:0016746">
    <property type="term" value="F:acyltransferase activity"/>
    <property type="evidence" value="ECO:0007669"/>
    <property type="project" value="UniProtKB-KW"/>
</dbReference>
<dbReference type="Proteomes" id="UP001652623">
    <property type="component" value="Chromosome 12"/>
</dbReference>
<sequence length="427" mass="48468">MEVEVISKEIVKPSSPTPHHLRHYQLSFLDQLAPAVYNPLVLFYSFNKDSNPTITEISNHLKTSLSNVLTLFYPLAGRVRDNLFVDCSDDGIPYFETRVKSRLTDVTTNPVPGEINKFLPFQPDEVAEFGLGVQLNIFQCGGIGIGVCISHKLGDAFSFFMFIKTWSAIAHGDQPDYIVRPEFVSATLFPPKDTTGFDSRMGITKKNIVSKRFVFDASAIETLRAKYEEKLGCRASRVEALSTFIWTRFVDSNKDEPGPKLYNMLHSVNLRPRFEPPLPENSFGNIFRIAVTAPTYLSSGEECYGLAREVREEIRKIDKEYVKKLQQYGDEHLDFMKKGGEKFMRDELMTFSFTSLCRFPVYEADFGWGKPMWIGSPALTFKNLVVFMDTKIGDGIEAYISLKEEHMAKLEGDQEFLTFVSPPLLLG</sequence>
<dbReference type="PANTHER" id="PTHR31623">
    <property type="entry name" value="F21J9.9"/>
    <property type="match status" value="1"/>
</dbReference>